<protein>
    <submittedName>
        <fullName evidence="2">CHAP domain protein</fullName>
    </submittedName>
</protein>
<evidence type="ECO:0000256" key="1">
    <source>
        <dbReference type="SAM" id="MobiDB-lite"/>
    </source>
</evidence>
<dbReference type="AlphaFoldDB" id="J9G9S8"/>
<dbReference type="EMBL" id="AMCI01002105">
    <property type="protein sequence ID" value="EJX03589.1"/>
    <property type="molecule type" value="Genomic_DNA"/>
</dbReference>
<feature type="region of interest" description="Disordered" evidence="1">
    <location>
        <begin position="33"/>
        <end position="54"/>
    </location>
</feature>
<accession>J9G9S8</accession>
<sequence>MADIKTKDAIKGTIKTLDKAAVASQRMKQAYISTKEKAETSTHATETSAEEYASDRIEAGTETVLYEGVHQFDKQGRKGVQATKGKLSES</sequence>
<reference evidence="2" key="1">
    <citation type="journal article" date="2012" name="PLoS ONE">
        <title>Gene sets for utilization of primary and secondary nutrition supplies in the distal gut of endangered iberian lynx.</title>
        <authorList>
            <person name="Alcaide M."/>
            <person name="Messina E."/>
            <person name="Richter M."/>
            <person name="Bargiela R."/>
            <person name="Peplies J."/>
            <person name="Huws S.A."/>
            <person name="Newbold C.J."/>
            <person name="Golyshin P.N."/>
            <person name="Simon M.A."/>
            <person name="Lopez G."/>
            <person name="Yakimov M.M."/>
            <person name="Ferrer M."/>
        </authorList>
    </citation>
    <scope>NUCLEOTIDE SEQUENCE</scope>
</reference>
<evidence type="ECO:0000313" key="2">
    <source>
        <dbReference type="EMBL" id="EJX03589.1"/>
    </source>
</evidence>
<name>J9G9S8_9ZZZZ</name>
<comment type="caution">
    <text evidence="2">The sequence shown here is derived from an EMBL/GenBank/DDBJ whole genome shotgun (WGS) entry which is preliminary data.</text>
</comment>
<organism evidence="2">
    <name type="scientific">gut metagenome</name>
    <dbReference type="NCBI Taxonomy" id="749906"/>
    <lineage>
        <taxon>unclassified sequences</taxon>
        <taxon>metagenomes</taxon>
        <taxon>organismal metagenomes</taxon>
    </lineage>
</organism>
<gene>
    <name evidence="2" type="ORF">EVA_08307</name>
</gene>
<proteinExistence type="predicted"/>
<feature type="compositionally biased region" description="Low complexity" evidence="1">
    <location>
        <begin position="41"/>
        <end position="51"/>
    </location>
</feature>